<proteinExistence type="predicted"/>
<name>B1MLR4_MYCA9</name>
<organism evidence="2 3">
    <name type="scientific">Mycobacteroides abscessus (strain ATCC 19977 / DSM 44196 / CCUG 20993 / CIP 104536 / JCM 13569 / NCTC 13031 / TMC 1543 / L948)</name>
    <name type="common">Mycobacterium abscessus</name>
    <dbReference type="NCBI Taxonomy" id="561007"/>
    <lineage>
        <taxon>Bacteria</taxon>
        <taxon>Bacillati</taxon>
        <taxon>Actinomycetota</taxon>
        <taxon>Actinomycetes</taxon>
        <taxon>Mycobacteriales</taxon>
        <taxon>Mycobacteriaceae</taxon>
        <taxon>Mycobacteroides</taxon>
        <taxon>Mycobacteroides abscessus</taxon>
    </lineage>
</organism>
<gene>
    <name evidence="2" type="ordered locus">MAB_1405</name>
</gene>
<accession>B1MLR4</accession>
<sequence>MQAERAAEVLARTEPGGKCGVRAYQPQRGDHGFGQQFGGVVDPRDVLGDLPGDHSGGTMHIRDVQSLAILEVPVEGGAGTTGSPGDFVHANGRDAVAHK</sequence>
<evidence type="ECO:0000313" key="3">
    <source>
        <dbReference type="Proteomes" id="UP000007137"/>
    </source>
</evidence>
<evidence type="ECO:0000256" key="1">
    <source>
        <dbReference type="SAM" id="MobiDB-lite"/>
    </source>
</evidence>
<dbReference type="Proteomes" id="UP000007137">
    <property type="component" value="Chromosome"/>
</dbReference>
<dbReference type="EMBL" id="CU458896">
    <property type="protein sequence ID" value="CAM61491.1"/>
    <property type="molecule type" value="Genomic_DNA"/>
</dbReference>
<reference evidence="2 3" key="1">
    <citation type="journal article" date="2009" name="PLoS ONE">
        <title>Non mycobacterial virulence genes in the genome of the emerging pathogen Mycobacterium abscessus.</title>
        <authorList>
            <person name="Ripoll F."/>
            <person name="Pasek S."/>
            <person name="Schenowitz C."/>
            <person name="Dossat C."/>
            <person name="Barbe V."/>
            <person name="Rottman M."/>
            <person name="Macheras E."/>
            <person name="Heym B."/>
            <person name="Herrmann J.L."/>
            <person name="Daffe M."/>
            <person name="Brosch R."/>
            <person name="Risler J.L."/>
            <person name="Gaillard J.L."/>
        </authorList>
    </citation>
    <scope>NUCLEOTIDE SEQUENCE [LARGE SCALE GENOMIC DNA]</scope>
    <source>
        <strain evidence="3">ATCC 19977 / DSM 44196 / CCUG 20993 / CIP 104536 / JCM 13569 / NCTC 13031 / TMC 1543 / L948</strain>
    </source>
</reference>
<dbReference type="AlphaFoldDB" id="B1MLR4"/>
<keyword evidence="3" id="KW-1185">Reference proteome</keyword>
<dbReference type="KEGG" id="mab:MAB_1405"/>
<protein>
    <submittedName>
        <fullName evidence="2">Uncharacterized protein</fullName>
    </submittedName>
</protein>
<feature type="region of interest" description="Disordered" evidence="1">
    <location>
        <begin position="75"/>
        <end position="99"/>
    </location>
</feature>
<evidence type="ECO:0000313" key="2">
    <source>
        <dbReference type="EMBL" id="CAM61491.1"/>
    </source>
</evidence>